<feature type="non-terminal residue" evidence="1">
    <location>
        <position position="1"/>
    </location>
</feature>
<protein>
    <submittedName>
        <fullName evidence="1">Uncharacterized protein</fullName>
    </submittedName>
</protein>
<gene>
    <name evidence="1" type="ORF">S03H2_54331</name>
</gene>
<sequence length="145" mass="15614">LFILPVAECISLGWDSSRQTLDAQVISGEGEDNVLTLSLPASASAPYAVERMAALLQQTDDPVCLVSGFVSFVEGQLTLEPRVMMTKTRAWALDAETTPVAPLPSASVLPVPSTAHQLLIRCQALLIQLLHNGWRYQEQSAIGQA</sequence>
<dbReference type="EMBL" id="BARU01034632">
    <property type="protein sequence ID" value="GAH65819.1"/>
    <property type="molecule type" value="Genomic_DNA"/>
</dbReference>
<organism evidence="1">
    <name type="scientific">marine sediment metagenome</name>
    <dbReference type="NCBI Taxonomy" id="412755"/>
    <lineage>
        <taxon>unclassified sequences</taxon>
        <taxon>metagenomes</taxon>
        <taxon>ecological metagenomes</taxon>
    </lineage>
</organism>
<reference evidence="1" key="1">
    <citation type="journal article" date="2014" name="Front. Microbiol.">
        <title>High frequency of phylogenetically diverse reductive dehalogenase-homologous genes in deep subseafloor sedimentary metagenomes.</title>
        <authorList>
            <person name="Kawai M."/>
            <person name="Futagami T."/>
            <person name="Toyoda A."/>
            <person name="Takaki Y."/>
            <person name="Nishi S."/>
            <person name="Hori S."/>
            <person name="Arai W."/>
            <person name="Tsubouchi T."/>
            <person name="Morono Y."/>
            <person name="Uchiyama I."/>
            <person name="Ito T."/>
            <person name="Fujiyama A."/>
            <person name="Inagaki F."/>
            <person name="Takami H."/>
        </authorList>
    </citation>
    <scope>NUCLEOTIDE SEQUENCE</scope>
    <source>
        <strain evidence="1">Expedition CK06-06</strain>
    </source>
</reference>
<dbReference type="AlphaFoldDB" id="X1II60"/>
<accession>X1II60</accession>
<evidence type="ECO:0000313" key="1">
    <source>
        <dbReference type="EMBL" id="GAH65819.1"/>
    </source>
</evidence>
<comment type="caution">
    <text evidence="1">The sequence shown here is derived from an EMBL/GenBank/DDBJ whole genome shotgun (WGS) entry which is preliminary data.</text>
</comment>
<proteinExistence type="predicted"/>
<name>X1II60_9ZZZZ</name>